<name>A0A9W9I0P5_9EURO</name>
<evidence type="ECO:0000313" key="3">
    <source>
        <dbReference type="Proteomes" id="UP001149163"/>
    </source>
</evidence>
<evidence type="ECO:0000256" key="1">
    <source>
        <dbReference type="SAM" id="MobiDB-lite"/>
    </source>
</evidence>
<keyword evidence="3" id="KW-1185">Reference proteome</keyword>
<sequence length="741" mass="82411">MWKKAPENSRNTATVSSTAALHAGKNSLPKVKPDCRSRRTTKRNLIASFTPQDVGFARFLEEHSSPTHQRVTAGGRIVPMGRPARLSRIVDETPENSMVGHTPALATASATDKFQQDEPSRNMTKPGMGTAASAPPVLVSSLNVDAIPFTPGHETPTINAARMKLIDYRNNAAGNTSTIDAINAAFTEPSEQDRWTLIWPPLPEVRTTEDEDQTWVQFRMQLAAQFIVSPVHVSYTTLSRMVRGNPALHFQPRQPIPVVFVDAQLKDPENFGPQGQYWTLITNAFRVTNEGRFPLHNYYRANLDALVWLVQDPQDEYEAFILLHATEWLKYHRRLFDHLIASVDHRRACMAGPDPNIRAERVYYVDQRAYVKDVIGRLEEVLKVAHRCRAGRFWRGLISLALEGEVYEDSERSAVRCDISDNIIQEEDQNDIIAPVDSEGMHPDDDNIAKGGDQIDESAQEGLKGEDPGDAISVDCEDVESEDVYSGNHETQGDNQHVAITQGSVAIVQRDSENIHPDYDGPMGILSMAEDLADRLIDDASVYSSEMNDGRARIHIVPRFIGHEVRPLFASITFEERLQDWHDGTSQTHAVSIPVINTWFPQSHPTENQSVQTTAEDGVNSGANASRRDEGARSENEVSSQSVDVNIRPNKGKQVARGDPTESLEPMLRSLNTPNPVEQLRDLSVVSHANVDSGKPAGFPKKLTIMVIGPATTWNEMTLKHAYADEENVSKVKAVLVRLRG</sequence>
<accession>A0A9W9I0P5</accession>
<reference evidence="2" key="1">
    <citation type="submission" date="2022-11" db="EMBL/GenBank/DDBJ databases">
        <authorList>
            <person name="Petersen C."/>
        </authorList>
    </citation>
    <scope>NUCLEOTIDE SEQUENCE</scope>
    <source>
        <strain evidence="2">IBT 26290</strain>
    </source>
</reference>
<dbReference type="RefSeq" id="XP_056541498.1">
    <property type="nucleotide sequence ID" value="XM_056689069.1"/>
</dbReference>
<feature type="compositionally biased region" description="Polar residues" evidence="1">
    <location>
        <begin position="601"/>
        <end position="615"/>
    </location>
</feature>
<dbReference type="Proteomes" id="UP001149163">
    <property type="component" value="Unassembled WGS sequence"/>
</dbReference>
<comment type="caution">
    <text evidence="2">The sequence shown here is derived from an EMBL/GenBank/DDBJ whole genome shotgun (WGS) entry which is preliminary data.</text>
</comment>
<dbReference type="EMBL" id="JAPQKN010000004">
    <property type="protein sequence ID" value="KAJ5159940.1"/>
    <property type="molecule type" value="Genomic_DNA"/>
</dbReference>
<organism evidence="2 3">
    <name type="scientific">Penicillium canariense</name>
    <dbReference type="NCBI Taxonomy" id="189055"/>
    <lineage>
        <taxon>Eukaryota</taxon>
        <taxon>Fungi</taxon>
        <taxon>Dikarya</taxon>
        <taxon>Ascomycota</taxon>
        <taxon>Pezizomycotina</taxon>
        <taxon>Eurotiomycetes</taxon>
        <taxon>Eurotiomycetidae</taxon>
        <taxon>Eurotiales</taxon>
        <taxon>Aspergillaceae</taxon>
        <taxon>Penicillium</taxon>
    </lineage>
</organism>
<reference evidence="2" key="2">
    <citation type="journal article" date="2023" name="IMA Fungus">
        <title>Comparative genomic study of the Penicillium genus elucidates a diverse pangenome and 15 lateral gene transfer events.</title>
        <authorList>
            <person name="Petersen C."/>
            <person name="Sorensen T."/>
            <person name="Nielsen M.R."/>
            <person name="Sondergaard T.E."/>
            <person name="Sorensen J.L."/>
            <person name="Fitzpatrick D.A."/>
            <person name="Frisvad J.C."/>
            <person name="Nielsen K.L."/>
        </authorList>
    </citation>
    <scope>NUCLEOTIDE SEQUENCE</scope>
    <source>
        <strain evidence="2">IBT 26290</strain>
    </source>
</reference>
<dbReference type="OrthoDB" id="4369881at2759"/>
<proteinExistence type="predicted"/>
<evidence type="ECO:0000313" key="2">
    <source>
        <dbReference type="EMBL" id="KAJ5159940.1"/>
    </source>
</evidence>
<protein>
    <submittedName>
        <fullName evidence="2">Uncharacterized protein</fullName>
    </submittedName>
</protein>
<feature type="region of interest" description="Disordered" evidence="1">
    <location>
        <begin position="110"/>
        <end position="132"/>
    </location>
</feature>
<feature type="region of interest" description="Disordered" evidence="1">
    <location>
        <begin position="1"/>
        <end position="35"/>
    </location>
</feature>
<dbReference type="GeneID" id="81428245"/>
<dbReference type="AlphaFoldDB" id="A0A9W9I0P5"/>
<gene>
    <name evidence="2" type="ORF">N7482_006944</name>
</gene>
<feature type="compositionally biased region" description="Polar residues" evidence="1">
    <location>
        <begin position="8"/>
        <end position="19"/>
    </location>
</feature>
<feature type="compositionally biased region" description="Basic and acidic residues" evidence="1">
    <location>
        <begin position="626"/>
        <end position="636"/>
    </location>
</feature>
<feature type="region of interest" description="Disordered" evidence="1">
    <location>
        <begin position="601"/>
        <end position="663"/>
    </location>
</feature>